<evidence type="ECO:0000313" key="5">
    <source>
        <dbReference type="Proteomes" id="UP001049176"/>
    </source>
</evidence>
<feature type="transmembrane region" description="Helical" evidence="2">
    <location>
        <begin position="37"/>
        <end position="58"/>
    </location>
</feature>
<name>A0A9P7RYU5_9AGAR</name>
<dbReference type="OrthoDB" id="2912779at2759"/>
<evidence type="ECO:0008006" key="6">
    <source>
        <dbReference type="Google" id="ProtNLM"/>
    </source>
</evidence>
<proteinExistence type="predicted"/>
<protein>
    <recommendedName>
        <fullName evidence="6">MARVEL domain-containing protein</fullName>
    </recommendedName>
</protein>
<keyword evidence="2" id="KW-1133">Transmembrane helix</keyword>
<feature type="signal peptide" evidence="3">
    <location>
        <begin position="1"/>
        <end position="21"/>
    </location>
</feature>
<feature type="transmembrane region" description="Helical" evidence="2">
    <location>
        <begin position="70"/>
        <end position="90"/>
    </location>
</feature>
<reference evidence="4" key="1">
    <citation type="journal article" date="2021" name="Genome Biol. Evol.">
        <title>The assembled and annotated genome of the fairy-ring fungus Marasmius oreades.</title>
        <authorList>
            <person name="Hiltunen M."/>
            <person name="Ament-Velasquez S.L."/>
            <person name="Johannesson H."/>
        </authorList>
    </citation>
    <scope>NUCLEOTIDE SEQUENCE</scope>
    <source>
        <strain evidence="4">03SP1</strain>
    </source>
</reference>
<evidence type="ECO:0000256" key="1">
    <source>
        <dbReference type="SAM" id="MobiDB-lite"/>
    </source>
</evidence>
<keyword evidence="5" id="KW-1185">Reference proteome</keyword>
<dbReference type="Proteomes" id="UP001049176">
    <property type="component" value="Chromosome 5"/>
</dbReference>
<evidence type="ECO:0000313" key="4">
    <source>
        <dbReference type="EMBL" id="KAG7092234.1"/>
    </source>
</evidence>
<comment type="caution">
    <text evidence="4">The sequence shown here is derived from an EMBL/GenBank/DDBJ whole genome shotgun (WGS) entry which is preliminary data.</text>
</comment>
<dbReference type="RefSeq" id="XP_043008704.1">
    <property type="nucleotide sequence ID" value="XM_043153420.1"/>
</dbReference>
<gene>
    <name evidence="4" type="ORF">E1B28_008600</name>
</gene>
<keyword evidence="3" id="KW-0732">Signal</keyword>
<feature type="chain" id="PRO_5040332365" description="MARVEL domain-containing protein" evidence="3">
    <location>
        <begin position="22"/>
        <end position="219"/>
    </location>
</feature>
<feature type="compositionally biased region" description="Polar residues" evidence="1">
    <location>
        <begin position="192"/>
        <end position="205"/>
    </location>
</feature>
<feature type="compositionally biased region" description="Polar residues" evidence="1">
    <location>
        <begin position="145"/>
        <end position="167"/>
    </location>
</feature>
<keyword evidence="2" id="KW-0812">Transmembrane</keyword>
<evidence type="ECO:0000256" key="3">
    <source>
        <dbReference type="SAM" id="SignalP"/>
    </source>
</evidence>
<feature type="region of interest" description="Disordered" evidence="1">
    <location>
        <begin position="145"/>
        <end position="205"/>
    </location>
</feature>
<dbReference type="EMBL" id="CM032185">
    <property type="protein sequence ID" value="KAG7092234.1"/>
    <property type="molecule type" value="Genomic_DNA"/>
</dbReference>
<accession>A0A9P7RYU5</accession>
<dbReference type="GeneID" id="66077676"/>
<dbReference type="KEGG" id="more:E1B28_008600"/>
<keyword evidence="2" id="KW-0472">Membrane</keyword>
<evidence type="ECO:0000256" key="2">
    <source>
        <dbReference type="SAM" id="Phobius"/>
    </source>
</evidence>
<sequence>MFVLLHIVHVTLIGLLCASLAADTGTLFEAITMAMDWVALISLALCLAYSMWNLNVLLGQEYGKAWMGELRAFLCCGFFSLGNATAFSVRMHTRRLCVDFSGITGESCKLASIVLALSWVTVLFSITGALARYLDRDGFEQAQATSPEHSHVQTVEVQPGQSPTSQGLRPVPSTPLSHKSSYRVPLPPPSPTWTTEYGRTTPKATASADSTEYWTIIPV</sequence>
<feature type="transmembrane region" description="Helical" evidence="2">
    <location>
        <begin position="110"/>
        <end position="131"/>
    </location>
</feature>
<dbReference type="AlphaFoldDB" id="A0A9P7RYU5"/>
<organism evidence="4 5">
    <name type="scientific">Marasmius oreades</name>
    <name type="common">fairy-ring Marasmius</name>
    <dbReference type="NCBI Taxonomy" id="181124"/>
    <lineage>
        <taxon>Eukaryota</taxon>
        <taxon>Fungi</taxon>
        <taxon>Dikarya</taxon>
        <taxon>Basidiomycota</taxon>
        <taxon>Agaricomycotina</taxon>
        <taxon>Agaricomycetes</taxon>
        <taxon>Agaricomycetidae</taxon>
        <taxon>Agaricales</taxon>
        <taxon>Marasmiineae</taxon>
        <taxon>Marasmiaceae</taxon>
        <taxon>Marasmius</taxon>
    </lineage>
</organism>